<accession>A0A0M6WWK1</accession>
<evidence type="ECO:0000313" key="2">
    <source>
        <dbReference type="Proteomes" id="UP000049828"/>
    </source>
</evidence>
<dbReference type="RefSeq" id="WP_418840121.1">
    <property type="nucleotide sequence ID" value="NZ_DBFJSD010000099.1"/>
</dbReference>
<name>A0A0M6WWK1_9FIRM</name>
<keyword evidence="2" id="KW-1185">Reference proteome</keyword>
<organism evidence="1 2">
    <name type="scientific">Roseburia inulinivorans</name>
    <dbReference type="NCBI Taxonomy" id="360807"/>
    <lineage>
        <taxon>Bacteria</taxon>
        <taxon>Bacillati</taxon>
        <taxon>Bacillota</taxon>
        <taxon>Clostridia</taxon>
        <taxon>Lachnospirales</taxon>
        <taxon>Lachnospiraceae</taxon>
        <taxon>Roseburia</taxon>
    </lineage>
</organism>
<evidence type="ECO:0000313" key="1">
    <source>
        <dbReference type="EMBL" id="CRL42132.1"/>
    </source>
</evidence>
<reference evidence="2" key="1">
    <citation type="submission" date="2015-05" db="EMBL/GenBank/DDBJ databases">
        <authorList>
            <consortium name="Pathogen Informatics"/>
        </authorList>
    </citation>
    <scope>NUCLEOTIDE SEQUENCE [LARGE SCALE GENOMIC DNA]</scope>
    <source>
        <strain evidence="2">L1-83</strain>
    </source>
</reference>
<dbReference type="Proteomes" id="UP000049828">
    <property type="component" value="Unassembled WGS sequence"/>
</dbReference>
<sequence length="56" mass="6068">MENKKLVVKGTEMEVVDGKVVISSEELAAAIQTQQIDLGAEEEANIDISIRGVHCK</sequence>
<dbReference type="AlphaFoldDB" id="A0A0M6WWK1"/>
<proteinExistence type="predicted"/>
<dbReference type="EMBL" id="CVRS01000099">
    <property type="protein sequence ID" value="CRL42132.1"/>
    <property type="molecule type" value="Genomic_DNA"/>
</dbReference>
<dbReference type="STRING" id="360807.ERS852392_02874"/>
<gene>
    <name evidence="1" type="ORF">RIL183_30871</name>
</gene>
<protein>
    <submittedName>
        <fullName evidence="1">Uncharacterized protein</fullName>
    </submittedName>
</protein>